<keyword evidence="5" id="KW-1003">Cell membrane</keyword>
<evidence type="ECO:0000313" key="18">
    <source>
        <dbReference type="EMBL" id="KAK1801269.1"/>
    </source>
</evidence>
<evidence type="ECO:0000256" key="11">
    <source>
        <dbReference type="ARBA" id="ARBA00023065"/>
    </source>
</evidence>
<comment type="function">
    <text evidence="17">Sodium-phosphate symporter.</text>
</comment>
<feature type="transmembrane region" description="Helical" evidence="17">
    <location>
        <begin position="182"/>
        <end position="201"/>
    </location>
</feature>
<comment type="catalytic activity">
    <reaction evidence="16">
        <text>2 Na(+)(out) + phosphate(out) = 2 Na(+)(in) + phosphate(in)</text>
        <dbReference type="Rhea" id="RHEA:71259"/>
        <dbReference type="ChEBI" id="CHEBI:29101"/>
        <dbReference type="ChEBI" id="CHEBI:43474"/>
    </reaction>
</comment>
<evidence type="ECO:0000256" key="2">
    <source>
        <dbReference type="ARBA" id="ARBA00009916"/>
    </source>
</evidence>
<dbReference type="GO" id="GO:0006814">
    <property type="term" value="P:sodium ion transport"/>
    <property type="evidence" value="ECO:0007669"/>
    <property type="project" value="UniProtKB-KW"/>
</dbReference>
<keyword evidence="15" id="KW-0739">Sodium transport</keyword>
<keyword evidence="4 17" id="KW-0813">Transport</keyword>
<feature type="transmembrane region" description="Helical" evidence="17">
    <location>
        <begin position="47"/>
        <end position="64"/>
    </location>
</feature>
<keyword evidence="9 17" id="KW-1133">Transmembrane helix</keyword>
<keyword evidence="11" id="KW-0406">Ion transport</keyword>
<evidence type="ECO:0000256" key="5">
    <source>
        <dbReference type="ARBA" id="ARBA00022475"/>
    </source>
</evidence>
<comment type="similarity">
    <text evidence="2 17">Belongs to the inorganic phosphate transporter (PiT) (TC 2.A.20) family.</text>
</comment>
<dbReference type="PANTHER" id="PTHR11101:SF83">
    <property type="entry name" value="SODIUM-DEPENDENT PHOSPHATE TRANSPORTER 2"/>
    <property type="match status" value="1"/>
</dbReference>
<feature type="transmembrane region" description="Helical" evidence="17">
    <location>
        <begin position="801"/>
        <end position="832"/>
    </location>
</feature>
<dbReference type="PANTHER" id="PTHR11101">
    <property type="entry name" value="PHOSPHATE TRANSPORTER"/>
    <property type="match status" value="1"/>
</dbReference>
<dbReference type="Pfam" id="PF01384">
    <property type="entry name" value="PHO4"/>
    <property type="match status" value="2"/>
</dbReference>
<keyword evidence="12 17" id="KW-0472">Membrane</keyword>
<evidence type="ECO:0000256" key="4">
    <source>
        <dbReference type="ARBA" id="ARBA00022448"/>
    </source>
</evidence>
<feature type="transmembrane region" description="Helical" evidence="17">
    <location>
        <begin position="598"/>
        <end position="615"/>
    </location>
</feature>
<sequence>MDLGPYLWMVIIGFIIAFILAFSVGANDVANSFGTAVGSGVVTLRQACILASIFETLGSMLLGAKVGETIRKGIIDVNLYNDTVPVLMAGEVSAMVGSAVWQLIASFLKLPISGTHCIVGSTIGFSMVAIGTKGVQWMQLVKIVSSWFISPLLSGVMSGLLFYVIRYFILKKDDPVPNGLRALPLFYAATIGINTFSIMYTGAPVLGLELLPVWAIALITLAGSLVCAALVWVFVCPWMRRKITMSVEQPDVCRVTRPTGAVEMGAGGGAHCVYSDVSLSFSELCGTGRTVRGQLTKEHVLSRISDESLDKIPEEEEEAPVFKELPGAKGSDEAELPLTGESTGELNSLANGGTVLPNGRVYGRTHSMTNGCLKSPLSNGSFSFDGHVRSDGQVYHTVHKDSGLYKDLLHKIHVGRLEQERSGPRADPGARLLRRNNSYTCYTAAICGMAVQPLPPLPARTEPSTAPPEDSEKLVGDSVTFSKKRLRYDSYSSYCNAVAEAEIEAEEGGVDVRLGAMEAVAGGRELAPDDEDDMADEDNEEKDKPQVFLLFHFLQILTACFGSFAHGGNDVSNAIGPLVALWMIYEQGGVMQNAATPVWLLFYGGVGICAGLWVWGRRVIQTMGRDLTPITPSSGFTIELASALTVVLASNIGLPISTTHCKVKTGPGDGWAPIHALLCARAEERASWLLPEGFRGTAMYRMRLAPRWLVLARIRTPVHGSFWHGNPPAVLGTPDLNVIPSTSSRHSPSVWKFGFCIEVMSALTVLVASNVGIPVSSTHCKVGSVVSVGWLRSRKAVDWRLFRNIFLAWFVTVPVAGLFSAVVMALFVYGILPFV</sequence>
<keyword evidence="10" id="KW-0915">Sodium</keyword>
<dbReference type="EMBL" id="JAROKS010000009">
    <property type="protein sequence ID" value="KAK1801269.1"/>
    <property type="molecule type" value="Genomic_DNA"/>
</dbReference>
<feature type="transmembrane region" description="Helical" evidence="17">
    <location>
        <begin position="213"/>
        <end position="235"/>
    </location>
</feature>
<comment type="subunit">
    <text evidence="3">Homodimer.</text>
</comment>
<dbReference type="GO" id="GO:0035435">
    <property type="term" value="P:phosphate ion transmembrane transport"/>
    <property type="evidence" value="ECO:0007669"/>
    <property type="project" value="TreeGrafter"/>
</dbReference>
<evidence type="ECO:0000256" key="12">
    <source>
        <dbReference type="ARBA" id="ARBA00023136"/>
    </source>
</evidence>
<dbReference type="InterPro" id="IPR001204">
    <property type="entry name" value="Phos_transporter"/>
</dbReference>
<evidence type="ECO:0000256" key="13">
    <source>
        <dbReference type="ARBA" id="ARBA00023170"/>
    </source>
</evidence>
<evidence type="ECO:0000256" key="15">
    <source>
        <dbReference type="ARBA" id="ARBA00023201"/>
    </source>
</evidence>
<proteinExistence type="inferred from homology"/>
<protein>
    <recommendedName>
        <fullName evidence="17">Phosphate transporter</fullName>
    </recommendedName>
</protein>
<dbReference type="GO" id="GO:0005315">
    <property type="term" value="F:phosphate transmembrane transporter activity"/>
    <property type="evidence" value="ECO:0007669"/>
    <property type="project" value="InterPro"/>
</dbReference>
<feature type="transmembrane region" description="Helical" evidence="17">
    <location>
        <begin position="117"/>
        <end position="135"/>
    </location>
</feature>
<dbReference type="GO" id="GO:0016324">
    <property type="term" value="C:apical plasma membrane"/>
    <property type="evidence" value="ECO:0007669"/>
    <property type="project" value="UniProtKB-SubCell"/>
</dbReference>
<keyword evidence="13" id="KW-0675">Receptor</keyword>
<keyword evidence="7 17" id="KW-0812">Transmembrane</keyword>
<gene>
    <name evidence="18" type="ORF">P4O66_022955</name>
</gene>
<keyword evidence="8" id="KW-0769">Symport</keyword>
<reference evidence="18" key="1">
    <citation type="submission" date="2023-03" db="EMBL/GenBank/DDBJ databases">
        <title>Electrophorus voltai genome.</title>
        <authorList>
            <person name="Bian C."/>
        </authorList>
    </citation>
    <scope>NUCLEOTIDE SEQUENCE</scope>
    <source>
        <strain evidence="18">CB-2022</strain>
        <tissue evidence="18">Muscle</tissue>
    </source>
</reference>
<evidence type="ECO:0000256" key="16">
    <source>
        <dbReference type="ARBA" id="ARBA00035083"/>
    </source>
</evidence>
<evidence type="ECO:0000256" key="17">
    <source>
        <dbReference type="RuleBase" id="RU363058"/>
    </source>
</evidence>
<evidence type="ECO:0000256" key="7">
    <source>
        <dbReference type="ARBA" id="ARBA00022692"/>
    </source>
</evidence>
<name>A0AAD8ZL00_9TELE</name>
<keyword evidence="6 17" id="KW-0592">Phosphate transport</keyword>
<dbReference type="AlphaFoldDB" id="A0AAD8ZL00"/>
<dbReference type="GO" id="GO:0015293">
    <property type="term" value="F:symporter activity"/>
    <property type="evidence" value="ECO:0007669"/>
    <property type="project" value="UniProtKB-KW"/>
</dbReference>
<accession>A0AAD8ZL00</accession>
<evidence type="ECO:0000256" key="1">
    <source>
        <dbReference type="ARBA" id="ARBA00004424"/>
    </source>
</evidence>
<keyword evidence="19" id="KW-1185">Reference proteome</keyword>
<evidence type="ECO:0000256" key="9">
    <source>
        <dbReference type="ARBA" id="ARBA00022989"/>
    </source>
</evidence>
<feature type="transmembrane region" description="Helical" evidence="17">
    <location>
        <begin position="6"/>
        <end position="26"/>
    </location>
</feature>
<evidence type="ECO:0000313" key="19">
    <source>
        <dbReference type="Proteomes" id="UP001239994"/>
    </source>
</evidence>
<evidence type="ECO:0000256" key="14">
    <source>
        <dbReference type="ARBA" id="ARBA00023180"/>
    </source>
</evidence>
<comment type="caution">
    <text evidence="18">The sequence shown here is derived from an EMBL/GenBank/DDBJ whole genome shotgun (WGS) entry which is preliminary data.</text>
</comment>
<comment type="subcellular location">
    <subcellularLocation>
        <location evidence="1">Apical cell membrane</location>
        <topology evidence="1">Multi-pass membrane protein</topology>
    </subcellularLocation>
    <subcellularLocation>
        <location evidence="17">Membrane</location>
        <topology evidence="17">Multi-pass membrane protein</topology>
    </subcellularLocation>
</comment>
<feature type="transmembrane region" description="Helical" evidence="17">
    <location>
        <begin position="147"/>
        <end position="170"/>
    </location>
</feature>
<keyword evidence="14" id="KW-0325">Glycoprotein</keyword>
<feature type="transmembrane region" description="Helical" evidence="17">
    <location>
        <begin position="547"/>
        <end position="565"/>
    </location>
</feature>
<dbReference type="Proteomes" id="UP001239994">
    <property type="component" value="Unassembled WGS sequence"/>
</dbReference>
<evidence type="ECO:0000256" key="8">
    <source>
        <dbReference type="ARBA" id="ARBA00022847"/>
    </source>
</evidence>
<evidence type="ECO:0000256" key="10">
    <source>
        <dbReference type="ARBA" id="ARBA00023053"/>
    </source>
</evidence>
<evidence type="ECO:0000256" key="6">
    <source>
        <dbReference type="ARBA" id="ARBA00022592"/>
    </source>
</evidence>
<organism evidence="18 19">
    <name type="scientific">Electrophorus voltai</name>
    <dbReference type="NCBI Taxonomy" id="2609070"/>
    <lineage>
        <taxon>Eukaryota</taxon>
        <taxon>Metazoa</taxon>
        <taxon>Chordata</taxon>
        <taxon>Craniata</taxon>
        <taxon>Vertebrata</taxon>
        <taxon>Euteleostomi</taxon>
        <taxon>Actinopterygii</taxon>
        <taxon>Neopterygii</taxon>
        <taxon>Teleostei</taxon>
        <taxon>Ostariophysi</taxon>
        <taxon>Gymnotiformes</taxon>
        <taxon>Gymnotoidei</taxon>
        <taxon>Gymnotidae</taxon>
        <taxon>Electrophorus</taxon>
    </lineage>
</organism>
<evidence type="ECO:0000256" key="3">
    <source>
        <dbReference type="ARBA" id="ARBA00011738"/>
    </source>
</evidence>